<comment type="caution">
    <text evidence="1">The sequence shown here is derived from an EMBL/GenBank/DDBJ whole genome shotgun (WGS) entry which is preliminary data.</text>
</comment>
<dbReference type="EMBL" id="WTPW01000329">
    <property type="protein sequence ID" value="KAF0522137.1"/>
    <property type="molecule type" value="Genomic_DNA"/>
</dbReference>
<keyword evidence="2" id="KW-1185">Reference proteome</keyword>
<sequence length="96" mass="11588">MTSLPLEWFLIILNNLDKSLIPKKIYHDNNYRLITQLSLRNNNRTFCMIMIRHCYSTSTETSNSIVHGIMVDVEQQHFTILRCEPIWYNPLRNFKW</sequence>
<dbReference type="AlphaFoldDB" id="A0A8H4ENE7"/>
<reference evidence="1 2" key="1">
    <citation type="journal article" date="2019" name="Environ. Microbiol.">
        <title>At the nexus of three kingdoms: the genome of the mycorrhizal fungus Gigaspora margarita provides insights into plant, endobacterial and fungal interactions.</title>
        <authorList>
            <person name="Venice F."/>
            <person name="Ghignone S."/>
            <person name="Salvioli di Fossalunga A."/>
            <person name="Amselem J."/>
            <person name="Novero M."/>
            <person name="Xianan X."/>
            <person name="Sedzielewska Toro K."/>
            <person name="Morin E."/>
            <person name="Lipzen A."/>
            <person name="Grigoriev I.V."/>
            <person name="Henrissat B."/>
            <person name="Martin F.M."/>
            <person name="Bonfante P."/>
        </authorList>
    </citation>
    <scope>NUCLEOTIDE SEQUENCE [LARGE SCALE GENOMIC DNA]</scope>
    <source>
        <strain evidence="1 2">BEG34</strain>
    </source>
</reference>
<gene>
    <name evidence="1" type="ORF">F8M41_015592</name>
</gene>
<evidence type="ECO:0000313" key="2">
    <source>
        <dbReference type="Proteomes" id="UP000439903"/>
    </source>
</evidence>
<name>A0A8H4ENE7_GIGMA</name>
<accession>A0A8H4ENE7</accession>
<dbReference type="Proteomes" id="UP000439903">
    <property type="component" value="Unassembled WGS sequence"/>
</dbReference>
<organism evidence="1 2">
    <name type="scientific">Gigaspora margarita</name>
    <dbReference type="NCBI Taxonomy" id="4874"/>
    <lineage>
        <taxon>Eukaryota</taxon>
        <taxon>Fungi</taxon>
        <taxon>Fungi incertae sedis</taxon>
        <taxon>Mucoromycota</taxon>
        <taxon>Glomeromycotina</taxon>
        <taxon>Glomeromycetes</taxon>
        <taxon>Diversisporales</taxon>
        <taxon>Gigasporaceae</taxon>
        <taxon>Gigaspora</taxon>
    </lineage>
</organism>
<protein>
    <submittedName>
        <fullName evidence="1">Uncharacterized protein</fullName>
    </submittedName>
</protein>
<evidence type="ECO:0000313" key="1">
    <source>
        <dbReference type="EMBL" id="KAF0522137.1"/>
    </source>
</evidence>
<proteinExistence type="predicted"/>